<proteinExistence type="predicted"/>
<reference evidence="1" key="1">
    <citation type="submission" date="2022-03" db="EMBL/GenBank/DDBJ databases">
        <authorList>
            <person name="Alioto T."/>
            <person name="Alioto T."/>
            <person name="Gomez Garrido J."/>
        </authorList>
    </citation>
    <scope>NUCLEOTIDE SEQUENCE</scope>
</reference>
<name>A0AAD1TGT4_PELCU</name>
<dbReference type="AlphaFoldDB" id="A0AAD1TGT4"/>
<organism evidence="1 2">
    <name type="scientific">Pelobates cultripes</name>
    <name type="common">Western spadefoot toad</name>
    <dbReference type="NCBI Taxonomy" id="61616"/>
    <lineage>
        <taxon>Eukaryota</taxon>
        <taxon>Metazoa</taxon>
        <taxon>Chordata</taxon>
        <taxon>Craniata</taxon>
        <taxon>Vertebrata</taxon>
        <taxon>Euteleostomi</taxon>
        <taxon>Amphibia</taxon>
        <taxon>Batrachia</taxon>
        <taxon>Anura</taxon>
        <taxon>Pelobatoidea</taxon>
        <taxon>Pelobatidae</taxon>
        <taxon>Pelobates</taxon>
    </lineage>
</organism>
<keyword evidence="2" id="KW-1185">Reference proteome</keyword>
<dbReference type="Proteomes" id="UP001295444">
    <property type="component" value="Chromosome 12"/>
</dbReference>
<accession>A0AAD1TGT4</accession>
<evidence type="ECO:0000313" key="2">
    <source>
        <dbReference type="Proteomes" id="UP001295444"/>
    </source>
</evidence>
<sequence length="245" mass="25904">MNRDCRTFGRKQVHIRSPEWVVETAECLVGAAMATNSAECSARKLRTMASASGSGTKGNMAVNMRKAPPLMVDSAAGMDCAGSAARTRDEEDGVVENTGELATNASWGRSGSPMSPLRQYRGYTLTVGHHLGETAGDSLIGFPHGWAVIATLITQTLGLLRMLMGGTLDIALGVFLGSGDMETTGGHLETLSRTGTQVPPFRDKVTDTGHIVLLAEVLRNGTPEGTIPAGMAYRVRTLDVKTELA</sequence>
<evidence type="ECO:0000313" key="1">
    <source>
        <dbReference type="EMBL" id="CAH2324805.1"/>
    </source>
</evidence>
<dbReference type="EMBL" id="OW240923">
    <property type="protein sequence ID" value="CAH2324805.1"/>
    <property type="molecule type" value="Genomic_DNA"/>
</dbReference>
<protein>
    <submittedName>
        <fullName evidence="1">Uncharacterized protein</fullName>
    </submittedName>
</protein>
<gene>
    <name evidence="1" type="ORF">PECUL_23A044101</name>
</gene>